<evidence type="ECO:0000313" key="2">
    <source>
        <dbReference type="Proteomes" id="UP000217289"/>
    </source>
</evidence>
<keyword evidence="2" id="KW-1185">Reference proteome</keyword>
<keyword evidence="1" id="KW-0808">Transferase</keyword>
<gene>
    <name evidence="1" type="ORF">MEBOL_003625</name>
</gene>
<dbReference type="GO" id="GO:0004674">
    <property type="term" value="F:protein serine/threonine kinase activity"/>
    <property type="evidence" value="ECO:0007669"/>
    <property type="project" value="UniProtKB-KW"/>
</dbReference>
<dbReference type="KEGG" id="mbd:MEBOL_003625"/>
<name>A0A250IG27_9BACT</name>
<dbReference type="EMBL" id="CP022163">
    <property type="protein sequence ID" value="ATB30170.1"/>
    <property type="molecule type" value="Genomic_DNA"/>
</dbReference>
<evidence type="ECO:0000313" key="1">
    <source>
        <dbReference type="EMBL" id="ATB30170.1"/>
    </source>
</evidence>
<keyword evidence="1" id="KW-0418">Kinase</keyword>
<protein>
    <submittedName>
        <fullName evidence="1">Serine/threonine protein kinase</fullName>
    </submittedName>
</protein>
<dbReference type="AlphaFoldDB" id="A0A250IG27"/>
<accession>A0A250IG27</accession>
<dbReference type="Proteomes" id="UP000217289">
    <property type="component" value="Chromosome"/>
</dbReference>
<reference evidence="1 2" key="1">
    <citation type="submission" date="2017-06" db="EMBL/GenBank/DDBJ databases">
        <authorList>
            <person name="Kim H.J."/>
            <person name="Triplett B.A."/>
        </authorList>
    </citation>
    <scope>NUCLEOTIDE SEQUENCE [LARGE SCALE GENOMIC DNA]</scope>
    <source>
        <strain evidence="1 2">DSM 14713</strain>
    </source>
</reference>
<keyword evidence="1" id="KW-0723">Serine/threonine-protein kinase</keyword>
<proteinExistence type="predicted"/>
<sequence length="71" mass="8174">MVCRRVPLYPYMVLDFVSGQRTLLREEGALSVKRALGLVRQVSLPRFWGSPAHCELAVRMASRMQRSRRSP</sequence>
<organism evidence="1 2">
    <name type="scientific">Melittangium boletus DSM 14713</name>
    <dbReference type="NCBI Taxonomy" id="1294270"/>
    <lineage>
        <taxon>Bacteria</taxon>
        <taxon>Pseudomonadati</taxon>
        <taxon>Myxococcota</taxon>
        <taxon>Myxococcia</taxon>
        <taxon>Myxococcales</taxon>
        <taxon>Cystobacterineae</taxon>
        <taxon>Archangiaceae</taxon>
        <taxon>Melittangium</taxon>
    </lineage>
</organism>